<reference evidence="7 8" key="1">
    <citation type="submission" date="2007-08" db="EMBL/GenBank/DDBJ databases">
        <authorList>
            <person name="Fulton L."/>
            <person name="Clifton S."/>
            <person name="Fulton B."/>
            <person name="Xu J."/>
            <person name="Minx P."/>
            <person name="Pepin K.H."/>
            <person name="Johnson M."/>
            <person name="Thiruvilangam P."/>
            <person name="Bhonagiri V."/>
            <person name="Nash W.E."/>
            <person name="Mardis E.R."/>
            <person name="Wilson R.K."/>
        </authorList>
    </citation>
    <scope>NUCLEOTIDE SEQUENCE [LARGE SCALE GENOMIC DNA]</scope>
    <source>
        <strain evidence="8">ATCC BAA-613 / DSM 15670 / CCUG 46953 / JCM 12243 / WAL 16351</strain>
    </source>
</reference>
<dbReference type="HOGENOM" id="CLU_038134_0_1_9"/>
<dbReference type="InterPro" id="IPR001107">
    <property type="entry name" value="Band_7"/>
</dbReference>
<evidence type="ECO:0000256" key="5">
    <source>
        <dbReference type="SAM" id="Phobius"/>
    </source>
</evidence>
<dbReference type="Pfam" id="PF01145">
    <property type="entry name" value="Band_7"/>
    <property type="match status" value="1"/>
</dbReference>
<dbReference type="GO" id="GO:0002020">
    <property type="term" value="F:protease binding"/>
    <property type="evidence" value="ECO:0007669"/>
    <property type="project" value="TreeGrafter"/>
</dbReference>
<dbReference type="PANTHER" id="PTHR13806:SF46">
    <property type="entry name" value="FLOTILLIN-1-RELATED"/>
    <property type="match status" value="1"/>
</dbReference>
<gene>
    <name evidence="7" type="ORF">CLOBOL_00998</name>
</gene>
<feature type="coiled-coil region" evidence="4">
    <location>
        <begin position="293"/>
        <end position="373"/>
    </location>
</feature>
<evidence type="ECO:0000256" key="1">
    <source>
        <dbReference type="ARBA" id="ARBA00004370"/>
    </source>
</evidence>
<protein>
    <recommendedName>
        <fullName evidence="6">Band 7 domain-containing protein</fullName>
    </recommendedName>
</protein>
<keyword evidence="5" id="KW-1133">Transmembrane helix</keyword>
<dbReference type="Gene3D" id="3.30.479.30">
    <property type="entry name" value="Band 7 domain"/>
    <property type="match status" value="1"/>
</dbReference>
<dbReference type="PANTHER" id="PTHR13806">
    <property type="entry name" value="FLOTILLIN-RELATED"/>
    <property type="match status" value="1"/>
</dbReference>
<evidence type="ECO:0000256" key="4">
    <source>
        <dbReference type="SAM" id="Coils"/>
    </source>
</evidence>
<feature type="transmembrane region" description="Helical" evidence="5">
    <location>
        <begin position="12"/>
        <end position="35"/>
    </location>
</feature>
<dbReference type="InterPro" id="IPR027705">
    <property type="entry name" value="Flotillin_fam"/>
</dbReference>
<dbReference type="EMBL" id="ABCC02000011">
    <property type="protein sequence ID" value="EDP18636.1"/>
    <property type="molecule type" value="Genomic_DNA"/>
</dbReference>
<comment type="similarity">
    <text evidence="2">Belongs to the band 7/mec-2 family. Flotillin subfamily.</text>
</comment>
<dbReference type="SUPFAM" id="SSF117892">
    <property type="entry name" value="Band 7/SPFH domain"/>
    <property type="match status" value="1"/>
</dbReference>
<comment type="caution">
    <text evidence="7">The sequence shown here is derived from an EMBL/GenBank/DDBJ whole genome shotgun (WGS) entry which is preliminary data.</text>
</comment>
<dbReference type="eggNOG" id="COG2268">
    <property type="taxonomic scope" value="Bacteria"/>
</dbReference>
<keyword evidence="3 5" id="KW-0472">Membrane</keyword>
<dbReference type="InterPro" id="IPR036013">
    <property type="entry name" value="Band_7/SPFH_dom_sf"/>
</dbReference>
<dbReference type="Proteomes" id="UP000005396">
    <property type="component" value="Unassembled WGS sequence"/>
</dbReference>
<dbReference type="Pfam" id="PF15975">
    <property type="entry name" value="Flot"/>
    <property type="match status" value="1"/>
</dbReference>
<reference evidence="7 8" key="2">
    <citation type="submission" date="2007-09" db="EMBL/GenBank/DDBJ databases">
        <title>Draft genome sequence of Clostridium bolteae (ATCC BAA-613).</title>
        <authorList>
            <person name="Sudarsanam P."/>
            <person name="Ley R."/>
            <person name="Guruge J."/>
            <person name="Turnbaugh P.J."/>
            <person name="Mahowald M."/>
            <person name="Liep D."/>
            <person name="Gordon J."/>
        </authorList>
    </citation>
    <scope>NUCLEOTIDE SEQUENCE [LARGE SCALE GENOMIC DNA]</scope>
    <source>
        <strain evidence="8">ATCC BAA-613 / DSM 15670 / CCUG 46953 / JCM 12243 / WAL 16351</strain>
    </source>
</reference>
<sequence>MQKGVLMFDLDFILTSLGFIVPVILVIIIITQGYVKAPPDHAYIISGLRKQPRVLIGRAGIKIPFFEQLDKLYLGQITVDIKTDEYIPTNDFINVMVDAVAKIRVADDDERMKLAMRNFLNKEPANIAADLQDSLQGNMREIIGTLTLRAINTDRDSFSDQVMIKASKDMEKLGIDILSCNIQNVTDEHGLIQDLGMDNTSKIRKDASIAKAEAERDIAIAQAAADNAANDARVAAETEIAQKNNELAIKKAELQKASDTKKAEADAAYEIQKQEQQKTIQTATVNAQIARAEREAELRKQEVLVQQQALEAEINKKADADRYAIEQAAAAGLTKRQREAEAKKYEQEQEALAKKAQADAEQYEREKDAEAQKAIAEAQKYSMVQEAEGIRAKGEAEAAAIRAKALAEAEGMEKKAEAYQKYNKAAMAEMMIQVLPDIAGKIAEPLSQIDKITIIGGGSDSDNGVGAIAGNVPVVMAKLFESMKETTGVDLAEIMKADTYDAKVNRNVNLTGAPDIILGSGQKALHPNPDSDNIQP</sequence>
<feature type="coiled-coil region" evidence="4">
    <location>
        <begin position="211"/>
        <end position="260"/>
    </location>
</feature>
<organism evidence="7 8">
    <name type="scientific">Enterocloster bolteae (strain ATCC BAA-613 / DSM 15670 / CCUG 46953 / JCM 12243 / WAL 16351)</name>
    <name type="common">Clostridium bolteae</name>
    <dbReference type="NCBI Taxonomy" id="411902"/>
    <lineage>
        <taxon>Bacteria</taxon>
        <taxon>Bacillati</taxon>
        <taxon>Bacillota</taxon>
        <taxon>Clostridia</taxon>
        <taxon>Lachnospirales</taxon>
        <taxon>Lachnospiraceae</taxon>
        <taxon>Enterocloster</taxon>
    </lineage>
</organism>
<dbReference type="GO" id="GO:0005886">
    <property type="term" value="C:plasma membrane"/>
    <property type="evidence" value="ECO:0007669"/>
    <property type="project" value="TreeGrafter"/>
</dbReference>
<keyword evidence="4" id="KW-0175">Coiled coil</keyword>
<feature type="domain" description="Band 7" evidence="6">
    <location>
        <begin position="32"/>
        <end position="199"/>
    </location>
</feature>
<evidence type="ECO:0000313" key="7">
    <source>
        <dbReference type="EMBL" id="EDP18636.1"/>
    </source>
</evidence>
<evidence type="ECO:0000313" key="8">
    <source>
        <dbReference type="Proteomes" id="UP000005396"/>
    </source>
</evidence>
<evidence type="ECO:0000256" key="2">
    <source>
        <dbReference type="ARBA" id="ARBA00007161"/>
    </source>
</evidence>
<accession>A8RJR3</accession>
<dbReference type="GO" id="GO:0072659">
    <property type="term" value="P:protein localization to plasma membrane"/>
    <property type="evidence" value="ECO:0007669"/>
    <property type="project" value="TreeGrafter"/>
</dbReference>
<evidence type="ECO:0000256" key="3">
    <source>
        <dbReference type="ARBA" id="ARBA00023136"/>
    </source>
</evidence>
<dbReference type="PaxDb" id="411902-CLOBOL_00998"/>
<keyword evidence="5" id="KW-0812">Transmembrane</keyword>
<dbReference type="CDD" id="cd03399">
    <property type="entry name" value="SPFH_flotillin"/>
    <property type="match status" value="1"/>
</dbReference>
<dbReference type="SMART" id="SM00244">
    <property type="entry name" value="PHB"/>
    <property type="match status" value="1"/>
</dbReference>
<dbReference type="InterPro" id="IPR031905">
    <property type="entry name" value="Flotillin_C"/>
</dbReference>
<proteinExistence type="inferred from homology"/>
<comment type="subcellular location">
    <subcellularLocation>
        <location evidence="1">Membrane</location>
    </subcellularLocation>
</comment>
<evidence type="ECO:0000259" key="6">
    <source>
        <dbReference type="SMART" id="SM00244"/>
    </source>
</evidence>
<dbReference type="AlphaFoldDB" id="A8RJR3"/>
<name>A8RJR3_ENTBW</name>